<dbReference type="Pfam" id="PF00078">
    <property type="entry name" value="RVT_1"/>
    <property type="match status" value="1"/>
</dbReference>
<accession>A0A6H5HIN3</accession>
<dbReference type="PROSITE" id="PS50878">
    <property type="entry name" value="RT_POL"/>
    <property type="match status" value="1"/>
</dbReference>
<reference evidence="2 3" key="1">
    <citation type="submission" date="2020-02" db="EMBL/GenBank/DDBJ databases">
        <authorList>
            <person name="Ferguson B K."/>
        </authorList>
    </citation>
    <scope>NUCLEOTIDE SEQUENCE [LARGE SCALE GENOMIC DNA]</scope>
</reference>
<evidence type="ECO:0000313" key="3">
    <source>
        <dbReference type="Proteomes" id="UP000479000"/>
    </source>
</evidence>
<dbReference type="PANTHER" id="PTHR47027:SF20">
    <property type="entry name" value="REVERSE TRANSCRIPTASE-LIKE PROTEIN WITH RNA-DIRECTED DNA POLYMERASE DOMAIN"/>
    <property type="match status" value="1"/>
</dbReference>
<organism evidence="2 3">
    <name type="scientific">Nesidiocoris tenuis</name>
    <dbReference type="NCBI Taxonomy" id="355587"/>
    <lineage>
        <taxon>Eukaryota</taxon>
        <taxon>Metazoa</taxon>
        <taxon>Ecdysozoa</taxon>
        <taxon>Arthropoda</taxon>
        <taxon>Hexapoda</taxon>
        <taxon>Insecta</taxon>
        <taxon>Pterygota</taxon>
        <taxon>Neoptera</taxon>
        <taxon>Paraneoptera</taxon>
        <taxon>Hemiptera</taxon>
        <taxon>Heteroptera</taxon>
        <taxon>Panheteroptera</taxon>
        <taxon>Cimicomorpha</taxon>
        <taxon>Miridae</taxon>
        <taxon>Dicyphina</taxon>
        <taxon>Nesidiocoris</taxon>
    </lineage>
</organism>
<dbReference type="AlphaFoldDB" id="A0A6H5HIN3"/>
<dbReference type="InterPro" id="IPR043502">
    <property type="entry name" value="DNA/RNA_pol_sf"/>
</dbReference>
<keyword evidence="3" id="KW-1185">Reference proteome</keyword>
<proteinExistence type="predicted"/>
<gene>
    <name evidence="2" type="ORF">NTEN_LOCUS21543</name>
</gene>
<dbReference type="GO" id="GO:0071897">
    <property type="term" value="P:DNA biosynthetic process"/>
    <property type="evidence" value="ECO:0007669"/>
    <property type="project" value="UniProtKB-ARBA"/>
</dbReference>
<dbReference type="SUPFAM" id="SSF56672">
    <property type="entry name" value="DNA/RNA polymerases"/>
    <property type="match status" value="1"/>
</dbReference>
<dbReference type="Proteomes" id="UP000479000">
    <property type="component" value="Unassembled WGS sequence"/>
</dbReference>
<dbReference type="Gene3D" id="3.60.10.10">
    <property type="entry name" value="Endonuclease/exonuclease/phosphatase"/>
    <property type="match status" value="1"/>
</dbReference>
<dbReference type="SUPFAM" id="SSF56219">
    <property type="entry name" value="DNase I-like"/>
    <property type="match status" value="1"/>
</dbReference>
<dbReference type="Gene3D" id="1.25.40.20">
    <property type="entry name" value="Ankyrin repeat-containing domain"/>
    <property type="match status" value="1"/>
</dbReference>
<dbReference type="EMBL" id="CADCXU010031548">
    <property type="protein sequence ID" value="CAB0017551.1"/>
    <property type="molecule type" value="Genomic_DNA"/>
</dbReference>
<dbReference type="SUPFAM" id="SSF48403">
    <property type="entry name" value="Ankyrin repeat"/>
    <property type="match status" value="1"/>
</dbReference>
<evidence type="ECO:0000259" key="1">
    <source>
        <dbReference type="PROSITE" id="PS50878"/>
    </source>
</evidence>
<dbReference type="InterPro" id="IPR036770">
    <property type="entry name" value="Ankyrin_rpt-contain_sf"/>
</dbReference>
<feature type="domain" description="Reverse transcriptase" evidence="1">
    <location>
        <begin position="513"/>
        <end position="786"/>
    </location>
</feature>
<dbReference type="InterPro" id="IPR000477">
    <property type="entry name" value="RT_dom"/>
</dbReference>
<dbReference type="PANTHER" id="PTHR47027">
    <property type="entry name" value="REVERSE TRANSCRIPTASE DOMAIN-CONTAINING PROTEIN"/>
    <property type="match status" value="1"/>
</dbReference>
<evidence type="ECO:0000313" key="2">
    <source>
        <dbReference type="EMBL" id="CAB0017551.1"/>
    </source>
</evidence>
<dbReference type="OrthoDB" id="6629108at2759"/>
<dbReference type="CDD" id="cd01650">
    <property type="entry name" value="RT_nLTR_like"/>
    <property type="match status" value="1"/>
</dbReference>
<dbReference type="Gene3D" id="3.30.70.270">
    <property type="match status" value="1"/>
</dbReference>
<dbReference type="InterPro" id="IPR043128">
    <property type="entry name" value="Rev_trsase/Diguanyl_cyclase"/>
</dbReference>
<name>A0A6H5HIN3_9HEMI</name>
<dbReference type="InterPro" id="IPR036691">
    <property type="entry name" value="Endo/exonu/phosph_ase_sf"/>
</dbReference>
<sequence length="1121" mass="125332">MIHDSPIPDNCILTGEASSQRNLGIGARPCGSRNLQHPLLLRFESQQRGSQKTLPGGAQGLVHSIGHEPPTFPQQFCRMAARCETLQPEIPLFSVSWPCDDHHLLDLKVHISQYFYQLMFEVAMHHGFSSRYVSTRGPNLTPIEVERLAYHLSCLPSSVLGPLAPLWLLASGAPLDLCDYNHPFAMEYLRDIEAACNQPNSNMLIIKHAILDLGLVILNGRSAGDKEGHYTYISQRGSSVIDYVCAPLDLLELFDDFTVLAEAFSDHLPLSFTVRVEGHSSSLNQLPRLRWIPGNKDAYNRRLISSLPALQGAPADINLKTGAIVNAVRGAAVPMSRAVLERKNPWFDWECEGARTRSLSYLKLFRKSDSPTVRREYADANKVYKDLLARKRSEFFADLGVKFGGVRDSKGFWNLARSFKKGESSVQAAISPEEWVSHFRQLLNPAVSAGEMQYAEPFITSSILDEPFAMAELGAVLGSVRDHKAPGSDGIPFEFFKYADEAFLEHILDYFNGILDTGVVPEAFKEAVIFPLFKKKGDPGDAANYRGLSFVNCLSKLFTSLLANRLSLFVNEGGLLSECQNGFRKGYSTVDAIFTLCGVVRLRLSRPRGKLYAFFVDLRAAFDTVDRGLLFYKLLGMGVSHRMVRVLRSLYSGVTSSVWTRDGATESFPVGVGVRQGCPLSPLLFALYINGLTDVIVRGVLVGGHLVKLLMYADDLVILAEDPKDQQINIDALKRYCETWGLEVNLSKSKVMVFQNGGRRSALEKWMFGEEHIEVVSRYTYLGVVLTPRLSFEAQLKQKASSAKFAMNFVWGKLFSFLDIPLDCKWSVFQAVARSILCYAAQCWGFREYAVVEGVQLAFFRKVFSLPTFVPNYLVHLETQVDPLCHYTLELHLSYLAKVFSMPDHRLPKIVAQQVITERVYWAEEYGRLVERLGLDDRLECMDASQLRADTPVILGRLHEEKFASFGSRARTSDHFGLYRELNPGVKCAGVPGLDMHTKRWVVKLRTEGLWLNARPYSSVASENCSLCNMRLREDVFHFLCVCPVLAEFRIPVFGTGTLTREAAVELLDGRGWHELATFCTVLLEAGADVDHADCDGWTALRAAAWGGHSEVIGRKSSLTE</sequence>
<protein>
    <recommendedName>
        <fullName evidence="1">Reverse transcriptase domain-containing protein</fullName>
    </recommendedName>
</protein>